<keyword evidence="4" id="KW-0227">DNA damage</keyword>
<dbReference type="InterPro" id="IPR036388">
    <property type="entry name" value="WH-like_DNA-bd_sf"/>
</dbReference>
<keyword evidence="11" id="KW-1185">Reference proteome</keyword>
<dbReference type="InterPro" id="IPR009057">
    <property type="entry name" value="Homeodomain-like_sf"/>
</dbReference>
<evidence type="ECO:0000313" key="10">
    <source>
        <dbReference type="EMBL" id="MBD2196539.1"/>
    </source>
</evidence>
<dbReference type="PANTHER" id="PTHR10815">
    <property type="entry name" value="METHYLATED-DNA--PROTEIN-CYSTEINE METHYLTRANSFERASE"/>
    <property type="match status" value="1"/>
</dbReference>
<dbReference type="InterPro" id="IPR001497">
    <property type="entry name" value="MethylDNA_cys_MeTrfase_AS"/>
</dbReference>
<evidence type="ECO:0000256" key="7">
    <source>
        <dbReference type="ARBA" id="ARBA00023204"/>
    </source>
</evidence>
<dbReference type="SMART" id="SM00342">
    <property type="entry name" value="HTH_ARAC"/>
    <property type="match status" value="1"/>
</dbReference>
<evidence type="ECO:0000256" key="3">
    <source>
        <dbReference type="ARBA" id="ARBA00022679"/>
    </source>
</evidence>
<dbReference type="EMBL" id="JACJQH010000019">
    <property type="protein sequence ID" value="MBD2196539.1"/>
    <property type="molecule type" value="Genomic_DNA"/>
</dbReference>
<dbReference type="Gene3D" id="1.10.10.60">
    <property type="entry name" value="Homeodomain-like"/>
    <property type="match status" value="1"/>
</dbReference>
<dbReference type="PROSITE" id="PS00374">
    <property type="entry name" value="MGMT"/>
    <property type="match status" value="1"/>
</dbReference>
<dbReference type="EC" id="2.1.1.63" evidence="10"/>
<dbReference type="InterPro" id="IPR014048">
    <property type="entry name" value="MethylDNA_cys_MeTrfase_DNA-bd"/>
</dbReference>
<organism evidence="10 11">
    <name type="scientific">Calothrix parietina FACHB-288</name>
    <dbReference type="NCBI Taxonomy" id="2692896"/>
    <lineage>
        <taxon>Bacteria</taxon>
        <taxon>Bacillati</taxon>
        <taxon>Cyanobacteriota</taxon>
        <taxon>Cyanophyceae</taxon>
        <taxon>Nostocales</taxon>
        <taxon>Calotrichaceae</taxon>
        <taxon>Calothrix</taxon>
    </lineage>
</organism>
<accession>A0ABR8A9P6</accession>
<dbReference type="Gene3D" id="3.30.160.70">
    <property type="entry name" value="Methylated DNA-protein cysteine methyltransferase domain"/>
    <property type="match status" value="1"/>
</dbReference>
<dbReference type="PANTHER" id="PTHR10815:SF13">
    <property type="entry name" value="METHYLATED-DNA--PROTEIN-CYSTEINE METHYLTRANSFERASE"/>
    <property type="match status" value="1"/>
</dbReference>
<dbReference type="InterPro" id="IPR036217">
    <property type="entry name" value="MethylDNA_cys_MeTrfase_DNAb"/>
</dbReference>
<reference evidence="10 11" key="1">
    <citation type="journal article" date="2020" name="ISME J.">
        <title>Comparative genomics reveals insights into cyanobacterial evolution and habitat adaptation.</title>
        <authorList>
            <person name="Chen M.Y."/>
            <person name="Teng W.K."/>
            <person name="Zhao L."/>
            <person name="Hu C.X."/>
            <person name="Zhou Y.K."/>
            <person name="Han B.P."/>
            <person name="Song L.R."/>
            <person name="Shu W.S."/>
        </authorList>
    </citation>
    <scope>NUCLEOTIDE SEQUENCE [LARGE SCALE GENOMIC DNA]</scope>
    <source>
        <strain evidence="10 11">FACHB-288</strain>
    </source>
</reference>
<feature type="domain" description="HTH araC/xylS-type" evidence="9">
    <location>
        <begin position="19"/>
        <end position="116"/>
    </location>
</feature>
<gene>
    <name evidence="10" type="ORF">H6G24_13695</name>
</gene>
<evidence type="ECO:0000256" key="2">
    <source>
        <dbReference type="ARBA" id="ARBA00022603"/>
    </source>
</evidence>
<dbReference type="SUPFAM" id="SSF46767">
    <property type="entry name" value="Methylated DNA-protein cysteine methyltransferase, C-terminal domain"/>
    <property type="match status" value="1"/>
</dbReference>
<sequence>MIHPNIVNAEDSKDYSRIAKAIAFIQKNHLKQPDLATVAQQIGLSESHFQRLFSQWAGISPKRFLQYLTVEYAKAKISETKSLLDLTLDVGLSSPGRLHDLFVKLEAVSPGEFKTGRAGLQIRYGIHETLFGKSLLATTPRGICNLFFCDDTDEQNPAEILRTSWKNAEIIPDSQTTQPLHAQIFHPSTVNLRQPLTLLVKGTNFQIQVWRALLQVPFGGMTTYQNIAQLIQHPTAVRAVGNAVGKNPISYIIPCHRVIRESGELGGYHWGLARKAAILGWEASQRI</sequence>
<dbReference type="CDD" id="cd06445">
    <property type="entry name" value="ATase"/>
    <property type="match status" value="1"/>
</dbReference>
<name>A0ABR8A9P6_9CYAN</name>
<evidence type="ECO:0000256" key="6">
    <source>
        <dbReference type="ARBA" id="ARBA00023163"/>
    </source>
</evidence>
<evidence type="ECO:0000256" key="1">
    <source>
        <dbReference type="ARBA" id="ARBA00001286"/>
    </source>
</evidence>
<protein>
    <submittedName>
        <fullName evidence="10">Methylated-DNA--[protein]-cysteine S-methyltransferase</fullName>
        <ecNumber evidence="10">2.1.1.63</ecNumber>
    </submittedName>
</protein>
<keyword evidence="5" id="KW-0805">Transcription regulation</keyword>
<dbReference type="GO" id="GO:0032259">
    <property type="term" value="P:methylation"/>
    <property type="evidence" value="ECO:0007669"/>
    <property type="project" value="UniProtKB-KW"/>
</dbReference>
<dbReference type="Pfam" id="PF12833">
    <property type="entry name" value="HTH_18"/>
    <property type="match status" value="1"/>
</dbReference>
<comment type="caution">
    <text evidence="10">The sequence shown here is derived from an EMBL/GenBank/DDBJ whole genome shotgun (WGS) entry which is preliminary data.</text>
</comment>
<evidence type="ECO:0000256" key="8">
    <source>
        <dbReference type="ARBA" id="ARBA00049348"/>
    </source>
</evidence>
<keyword evidence="7" id="KW-0234">DNA repair</keyword>
<keyword evidence="6" id="KW-0804">Transcription</keyword>
<evidence type="ECO:0000256" key="4">
    <source>
        <dbReference type="ARBA" id="ARBA00022763"/>
    </source>
</evidence>
<proteinExistence type="predicted"/>
<comment type="catalytic activity">
    <reaction evidence="1">
        <text>a 4-O-methyl-thymidine in DNA + L-cysteinyl-[protein] = a thymidine in DNA + S-methyl-L-cysteinyl-[protein]</text>
        <dbReference type="Rhea" id="RHEA:53428"/>
        <dbReference type="Rhea" id="RHEA-COMP:10131"/>
        <dbReference type="Rhea" id="RHEA-COMP:10132"/>
        <dbReference type="Rhea" id="RHEA-COMP:13555"/>
        <dbReference type="Rhea" id="RHEA-COMP:13556"/>
        <dbReference type="ChEBI" id="CHEBI:29950"/>
        <dbReference type="ChEBI" id="CHEBI:82612"/>
        <dbReference type="ChEBI" id="CHEBI:137386"/>
        <dbReference type="ChEBI" id="CHEBI:137387"/>
        <dbReference type="EC" id="2.1.1.63"/>
    </reaction>
</comment>
<dbReference type="SUPFAM" id="SSF46689">
    <property type="entry name" value="Homeodomain-like"/>
    <property type="match status" value="1"/>
</dbReference>
<keyword evidence="3 10" id="KW-0808">Transferase</keyword>
<keyword evidence="2 10" id="KW-0489">Methyltransferase</keyword>
<evidence type="ECO:0000256" key="5">
    <source>
        <dbReference type="ARBA" id="ARBA00023015"/>
    </source>
</evidence>
<dbReference type="PROSITE" id="PS01124">
    <property type="entry name" value="HTH_ARAC_FAMILY_2"/>
    <property type="match status" value="1"/>
</dbReference>
<evidence type="ECO:0000259" key="9">
    <source>
        <dbReference type="PROSITE" id="PS01124"/>
    </source>
</evidence>
<dbReference type="Proteomes" id="UP000658514">
    <property type="component" value="Unassembled WGS sequence"/>
</dbReference>
<dbReference type="SUPFAM" id="SSF53155">
    <property type="entry name" value="Methylated DNA-protein cysteine methyltransferase domain"/>
    <property type="match status" value="1"/>
</dbReference>
<dbReference type="InterPro" id="IPR036631">
    <property type="entry name" value="MGMT_N_sf"/>
</dbReference>
<evidence type="ECO:0000313" key="11">
    <source>
        <dbReference type="Proteomes" id="UP000658514"/>
    </source>
</evidence>
<comment type="catalytic activity">
    <reaction evidence="8">
        <text>a 6-O-methyl-2'-deoxyguanosine in DNA + L-cysteinyl-[protein] = S-methyl-L-cysteinyl-[protein] + a 2'-deoxyguanosine in DNA</text>
        <dbReference type="Rhea" id="RHEA:24000"/>
        <dbReference type="Rhea" id="RHEA-COMP:10131"/>
        <dbReference type="Rhea" id="RHEA-COMP:10132"/>
        <dbReference type="Rhea" id="RHEA-COMP:11367"/>
        <dbReference type="Rhea" id="RHEA-COMP:11368"/>
        <dbReference type="ChEBI" id="CHEBI:29950"/>
        <dbReference type="ChEBI" id="CHEBI:82612"/>
        <dbReference type="ChEBI" id="CHEBI:85445"/>
        <dbReference type="ChEBI" id="CHEBI:85448"/>
        <dbReference type="EC" id="2.1.1.63"/>
    </reaction>
</comment>
<dbReference type="NCBIfam" id="TIGR00589">
    <property type="entry name" value="ogt"/>
    <property type="match status" value="1"/>
</dbReference>
<dbReference type="Pfam" id="PF01035">
    <property type="entry name" value="DNA_binding_1"/>
    <property type="match status" value="1"/>
</dbReference>
<dbReference type="InterPro" id="IPR018060">
    <property type="entry name" value="HTH_AraC"/>
</dbReference>
<dbReference type="Gene3D" id="1.10.10.10">
    <property type="entry name" value="Winged helix-like DNA-binding domain superfamily/Winged helix DNA-binding domain"/>
    <property type="match status" value="1"/>
</dbReference>
<dbReference type="GO" id="GO:0003908">
    <property type="term" value="F:methylated-DNA-[protein]-cysteine S-methyltransferase activity"/>
    <property type="evidence" value="ECO:0007669"/>
    <property type="project" value="UniProtKB-EC"/>
</dbReference>